<dbReference type="RefSeq" id="XP_005538756.1">
    <property type="nucleotide sequence ID" value="XM_005538699.1"/>
</dbReference>
<feature type="compositionally biased region" description="Low complexity" evidence="1">
    <location>
        <begin position="160"/>
        <end position="173"/>
    </location>
</feature>
<evidence type="ECO:0000313" key="3">
    <source>
        <dbReference type="Proteomes" id="UP000007014"/>
    </source>
</evidence>
<dbReference type="Proteomes" id="UP000007014">
    <property type="component" value="Chromosome 19"/>
</dbReference>
<feature type="compositionally biased region" description="Low complexity" evidence="1">
    <location>
        <begin position="113"/>
        <end position="122"/>
    </location>
</feature>
<name>M1V726_CYAM1</name>
<feature type="region of interest" description="Disordered" evidence="1">
    <location>
        <begin position="144"/>
        <end position="189"/>
    </location>
</feature>
<dbReference type="Gramene" id="CMS079CT">
    <property type="protein sequence ID" value="CMS079CT"/>
    <property type="gene ID" value="CMS079C"/>
</dbReference>
<dbReference type="HOGENOM" id="CLU_1139439_0_0_1"/>
<dbReference type="KEGG" id="cme:CYME_CMS079C"/>
<feature type="region of interest" description="Disordered" evidence="1">
    <location>
        <begin position="102"/>
        <end position="122"/>
    </location>
</feature>
<keyword evidence="3" id="KW-1185">Reference proteome</keyword>
<dbReference type="AlphaFoldDB" id="M1V726"/>
<dbReference type="EMBL" id="AP006501">
    <property type="protein sequence ID" value="BAM82720.1"/>
    <property type="molecule type" value="Genomic_DNA"/>
</dbReference>
<feature type="compositionally biased region" description="Low complexity" evidence="1">
    <location>
        <begin position="213"/>
        <end position="226"/>
    </location>
</feature>
<dbReference type="Pfam" id="PF04979">
    <property type="entry name" value="IPP-2"/>
    <property type="match status" value="1"/>
</dbReference>
<dbReference type="PANTHER" id="PTHR12398:SF20">
    <property type="entry name" value="PROTEIN PHOSPHATASE 1 REGULATORY INHIBITOR SUBUNIT 2"/>
    <property type="match status" value="1"/>
</dbReference>
<dbReference type="GeneID" id="16997224"/>
<proteinExistence type="predicted"/>
<feature type="region of interest" description="Disordered" evidence="1">
    <location>
        <begin position="203"/>
        <end position="244"/>
    </location>
</feature>
<feature type="compositionally biased region" description="Basic and acidic residues" evidence="1">
    <location>
        <begin position="178"/>
        <end position="188"/>
    </location>
</feature>
<dbReference type="GO" id="GO:0004864">
    <property type="term" value="F:protein phosphatase inhibitor activity"/>
    <property type="evidence" value="ECO:0007669"/>
    <property type="project" value="InterPro"/>
</dbReference>
<organism evidence="2 3">
    <name type="scientific">Cyanidioschyzon merolae (strain NIES-3377 / 10D)</name>
    <name type="common">Unicellular red alga</name>
    <dbReference type="NCBI Taxonomy" id="280699"/>
    <lineage>
        <taxon>Eukaryota</taxon>
        <taxon>Rhodophyta</taxon>
        <taxon>Bangiophyceae</taxon>
        <taxon>Cyanidiales</taxon>
        <taxon>Cyanidiaceae</taxon>
        <taxon>Cyanidioschyzon</taxon>
    </lineage>
</organism>
<dbReference type="InterPro" id="IPR007062">
    <property type="entry name" value="PPI-2"/>
</dbReference>
<gene>
    <name evidence="2" type="ORF">CYME_CMS079C</name>
</gene>
<accession>M1V726</accession>
<reference evidence="2 3" key="2">
    <citation type="journal article" date="2007" name="BMC Biol.">
        <title>A 100%-complete sequence reveals unusually simple genomic features in the hot-spring red alga Cyanidioschyzon merolae.</title>
        <authorList>
            <person name="Nozaki H."/>
            <person name="Takano H."/>
            <person name="Misumi O."/>
            <person name="Terasawa K."/>
            <person name="Matsuzaki M."/>
            <person name="Maruyama S."/>
            <person name="Nishida K."/>
            <person name="Yagisawa F."/>
            <person name="Yoshida Y."/>
            <person name="Fujiwara T."/>
            <person name="Takio S."/>
            <person name="Tamura K."/>
            <person name="Chung S.J."/>
            <person name="Nakamura S."/>
            <person name="Kuroiwa H."/>
            <person name="Tanaka K."/>
            <person name="Sato N."/>
            <person name="Kuroiwa T."/>
        </authorList>
    </citation>
    <scope>NUCLEOTIDE SEQUENCE [LARGE SCALE GENOMIC DNA]</scope>
    <source>
        <strain evidence="2 3">10D</strain>
    </source>
</reference>
<protein>
    <submittedName>
        <fullName evidence="2">Uncharacterized protein</fullName>
    </submittedName>
</protein>
<dbReference type="PANTHER" id="PTHR12398">
    <property type="entry name" value="PROTEIN PHOSPHATASE INHIBITOR"/>
    <property type="match status" value="1"/>
</dbReference>
<evidence type="ECO:0000313" key="2">
    <source>
        <dbReference type="EMBL" id="BAM82720.1"/>
    </source>
</evidence>
<feature type="compositionally biased region" description="Basic and acidic residues" evidence="1">
    <location>
        <begin position="229"/>
        <end position="244"/>
    </location>
</feature>
<dbReference type="OrthoDB" id="551302at2759"/>
<evidence type="ECO:0000256" key="1">
    <source>
        <dbReference type="SAM" id="MobiDB-lite"/>
    </source>
</evidence>
<dbReference type="GO" id="GO:0009966">
    <property type="term" value="P:regulation of signal transduction"/>
    <property type="evidence" value="ECO:0007669"/>
    <property type="project" value="InterPro"/>
</dbReference>
<reference evidence="2 3" key="1">
    <citation type="journal article" date="2004" name="Nature">
        <title>Genome sequence of the ultrasmall unicellular red alga Cyanidioschyzon merolae 10D.</title>
        <authorList>
            <person name="Matsuzaki M."/>
            <person name="Misumi O."/>
            <person name="Shin-i T."/>
            <person name="Maruyama S."/>
            <person name="Takahara M."/>
            <person name="Miyagishima S."/>
            <person name="Mori T."/>
            <person name="Nishida K."/>
            <person name="Yagisawa F."/>
            <person name="Nishida K."/>
            <person name="Yoshida Y."/>
            <person name="Nishimura Y."/>
            <person name="Nakao S."/>
            <person name="Kobayashi T."/>
            <person name="Momoyama Y."/>
            <person name="Higashiyama T."/>
            <person name="Minoda A."/>
            <person name="Sano M."/>
            <person name="Nomoto H."/>
            <person name="Oishi K."/>
            <person name="Hayashi H."/>
            <person name="Ohta F."/>
            <person name="Nishizaka S."/>
            <person name="Haga S."/>
            <person name="Miura S."/>
            <person name="Morishita T."/>
            <person name="Kabeya Y."/>
            <person name="Terasawa K."/>
            <person name="Suzuki Y."/>
            <person name="Ishii Y."/>
            <person name="Asakawa S."/>
            <person name="Takano H."/>
            <person name="Ohta N."/>
            <person name="Kuroiwa H."/>
            <person name="Tanaka K."/>
            <person name="Shimizu N."/>
            <person name="Sugano S."/>
            <person name="Sato N."/>
            <person name="Nozaki H."/>
            <person name="Ogasawara N."/>
            <person name="Kohara Y."/>
            <person name="Kuroiwa T."/>
        </authorList>
    </citation>
    <scope>NUCLEOTIDE SEQUENCE [LARGE SCALE GENOMIC DNA]</scope>
    <source>
        <strain evidence="2 3">10D</strain>
    </source>
</reference>
<sequence length="244" mass="26835">MPAVQSHGGVKREQSLRPILKDSKSCVSCSTDHENDAEVDNVIGGRVELATAPLPVEADADPEAHREPRNRKHIHFDEGNLQENEAERLRVERMLIDEPKTPYHEPFAESHTGLGSLSASEGSESEYIGRGCFIQTHASQCGSADGRHAPQINGAGMTFLSRSSSTDSSSSHTSGRRLSHEEFEEKRRSLYSNEYRMIRLYRQQSLDSDTDDSASGTEGASSASKASQRRAEPPERARDGKNAI</sequence>